<proteinExistence type="predicted"/>
<dbReference type="Proteomes" id="UP000005512">
    <property type="component" value="Unassembled WGS sequence"/>
</dbReference>
<dbReference type="HOGENOM" id="CLU_1729775_0_0_6"/>
<name>D1P2L9_9GAMM</name>
<dbReference type="EMBL" id="ABXV02000023">
    <property type="protein sequence ID" value="EFB72374.1"/>
    <property type="molecule type" value="Genomic_DNA"/>
</dbReference>
<comment type="caution">
    <text evidence="1">The sequence shown here is derived from an EMBL/GenBank/DDBJ whole genome shotgun (WGS) entry which is preliminary data.</text>
</comment>
<organism evidence="1 2">
    <name type="scientific">Providencia rustigianii DSM 4541</name>
    <dbReference type="NCBI Taxonomy" id="500637"/>
    <lineage>
        <taxon>Bacteria</taxon>
        <taxon>Pseudomonadati</taxon>
        <taxon>Pseudomonadota</taxon>
        <taxon>Gammaproteobacteria</taxon>
        <taxon>Enterobacterales</taxon>
        <taxon>Morganellaceae</taxon>
        <taxon>Providencia</taxon>
    </lineage>
</organism>
<protein>
    <submittedName>
        <fullName evidence="1">Uncharacterized protein</fullName>
    </submittedName>
</protein>
<keyword evidence="2" id="KW-1185">Reference proteome</keyword>
<evidence type="ECO:0000313" key="2">
    <source>
        <dbReference type="Proteomes" id="UP000005512"/>
    </source>
</evidence>
<accession>D1P2L9</accession>
<gene>
    <name evidence="1" type="ORF">PROVRUST_06444</name>
</gene>
<evidence type="ECO:0000313" key="1">
    <source>
        <dbReference type="EMBL" id="EFB72374.1"/>
    </source>
</evidence>
<sequence>MTLLLAGCSTSLEYTKADLENNPDVGYSDSGYYRLVFKDKKVISVPENAHLVPDTDNNVVGKLNADNKTGEIVVAGLATKLNGNINSQVGGHDYNLSFLVTDENNLPISSINYLIFNDCNDEVYPGITNANGRTFSVSTQAECTLSLGIPE</sequence>
<reference evidence="1" key="1">
    <citation type="submission" date="2009-12" db="EMBL/GenBank/DDBJ databases">
        <authorList>
            <person name="Weinstock G."/>
            <person name="Sodergren E."/>
            <person name="Clifton S."/>
            <person name="Fulton L."/>
            <person name="Fulton B."/>
            <person name="Courtney L."/>
            <person name="Fronick C."/>
            <person name="Harrison M."/>
            <person name="Strong C."/>
            <person name="Farmer C."/>
            <person name="Delahaunty K."/>
            <person name="Markovic C."/>
            <person name="Hall O."/>
            <person name="Minx P."/>
            <person name="Tomlinson C."/>
            <person name="Mitreva M."/>
            <person name="Nelson J."/>
            <person name="Hou S."/>
            <person name="Wollam A."/>
            <person name="Pepin K.H."/>
            <person name="Johnson M."/>
            <person name="Bhonagiri V."/>
            <person name="Nash W.E."/>
            <person name="Warren W."/>
            <person name="Chinwalla A."/>
            <person name="Mardis E.R."/>
            <person name="Wilson R.K."/>
        </authorList>
    </citation>
    <scope>NUCLEOTIDE SEQUENCE [LARGE SCALE GENOMIC DNA]</scope>
    <source>
        <strain evidence="1">DSM 4541</strain>
    </source>
</reference>
<dbReference type="eggNOG" id="ENOG5031J3P">
    <property type="taxonomic scope" value="Bacteria"/>
</dbReference>
<dbReference type="AlphaFoldDB" id="D1P2L9"/>